<evidence type="ECO:0000313" key="3">
    <source>
        <dbReference type="Proteomes" id="UP000262538"/>
    </source>
</evidence>
<dbReference type="PANTHER" id="PTHR33490">
    <property type="entry name" value="BLR5614 PROTEIN-RELATED"/>
    <property type="match status" value="1"/>
</dbReference>
<dbReference type="InterPro" id="IPR013589">
    <property type="entry name" value="Bac_transglu_N"/>
</dbReference>
<name>A0ABX9LIS8_9ACTN</name>
<dbReference type="SMART" id="SM00460">
    <property type="entry name" value="TGc"/>
    <property type="match status" value="1"/>
</dbReference>
<evidence type="ECO:0000313" key="2">
    <source>
        <dbReference type="EMBL" id="RGA03840.1"/>
    </source>
</evidence>
<dbReference type="Pfam" id="PF08379">
    <property type="entry name" value="Bact_transglu_N"/>
    <property type="match status" value="1"/>
</dbReference>
<sequence>MGWRVKISHVTRFDYDGSASASYNEVRMTPLSDRGQTTLERRLVVRPSAPVWTYTDHWGTIVGVFDLPAPHRSLTIESYARVDTSAAPPLGVPSARDDLRAAGGPVGELLRPTPQTAISPGLAADARERAEGLDAHEAAEALAWHVNERIAYVPGATGVRTSAQEVWEHGKGVCQDMAHLTVALLRAADIPARYVSGYLHPRPEAEIGEAVAGQSHAWIEYWTGEWNALDPTNRTRGGEAHVVVGRGRDYTDVPPIKGVYQGMVSGRQEVVVEVVRLA</sequence>
<dbReference type="PANTHER" id="PTHR33490:SF6">
    <property type="entry name" value="SLL1049 PROTEIN"/>
    <property type="match status" value="1"/>
</dbReference>
<dbReference type="Proteomes" id="UP000262538">
    <property type="component" value="Unassembled WGS sequence"/>
</dbReference>
<dbReference type="EMBL" id="QFZU02000071">
    <property type="protein sequence ID" value="RGA03840.1"/>
    <property type="molecule type" value="Genomic_DNA"/>
</dbReference>
<proteinExistence type="predicted"/>
<keyword evidence="3" id="KW-1185">Reference proteome</keyword>
<dbReference type="RefSeq" id="WP_111700921.1">
    <property type="nucleotide sequence ID" value="NZ_QFZU02000071.1"/>
</dbReference>
<comment type="caution">
    <text evidence="2">The sequence shown here is derived from an EMBL/GenBank/DDBJ whole genome shotgun (WGS) entry which is preliminary data.</text>
</comment>
<dbReference type="Gene3D" id="3.10.620.30">
    <property type="match status" value="1"/>
</dbReference>
<gene>
    <name evidence="2" type="ORF">DI270_017265</name>
</gene>
<protein>
    <submittedName>
        <fullName evidence="2">Transglutaminase family protein</fullName>
    </submittedName>
</protein>
<reference evidence="2 3" key="1">
    <citation type="submission" date="2018-08" db="EMBL/GenBank/DDBJ databases">
        <title>Microbispora. triticiradicis sp. nov., a novel actinomycete isolated from the root of wheat (Triticum aestivum L.)).</title>
        <authorList>
            <person name="Han C."/>
        </authorList>
    </citation>
    <scope>NUCLEOTIDE SEQUENCE [LARGE SCALE GENOMIC DNA]</scope>
    <source>
        <strain evidence="2 3">NEAU-HRDPA2-9</strain>
    </source>
</reference>
<dbReference type="SUPFAM" id="SSF54001">
    <property type="entry name" value="Cysteine proteinases"/>
    <property type="match status" value="1"/>
</dbReference>
<evidence type="ECO:0000259" key="1">
    <source>
        <dbReference type="SMART" id="SM00460"/>
    </source>
</evidence>
<feature type="domain" description="Transglutaminase-like" evidence="1">
    <location>
        <begin position="166"/>
        <end position="233"/>
    </location>
</feature>
<organism evidence="2 3">
    <name type="scientific">Microbispora triticiradicis</name>
    <dbReference type="NCBI Taxonomy" id="2200763"/>
    <lineage>
        <taxon>Bacteria</taxon>
        <taxon>Bacillati</taxon>
        <taxon>Actinomycetota</taxon>
        <taxon>Actinomycetes</taxon>
        <taxon>Streptosporangiales</taxon>
        <taxon>Streptosporangiaceae</taxon>
        <taxon>Microbispora</taxon>
    </lineage>
</organism>
<dbReference type="Pfam" id="PF01841">
    <property type="entry name" value="Transglut_core"/>
    <property type="match status" value="1"/>
</dbReference>
<dbReference type="InterPro" id="IPR002931">
    <property type="entry name" value="Transglutaminase-like"/>
</dbReference>
<dbReference type="InterPro" id="IPR038765">
    <property type="entry name" value="Papain-like_cys_pep_sf"/>
</dbReference>
<accession>A0ABX9LIS8</accession>